<organism evidence="2">
    <name type="scientific">Lichtheimia ramosa</name>
    <dbReference type="NCBI Taxonomy" id="688394"/>
    <lineage>
        <taxon>Eukaryota</taxon>
        <taxon>Fungi</taxon>
        <taxon>Fungi incertae sedis</taxon>
        <taxon>Mucoromycota</taxon>
        <taxon>Mucoromycotina</taxon>
        <taxon>Mucoromycetes</taxon>
        <taxon>Mucorales</taxon>
        <taxon>Lichtheimiaceae</taxon>
        <taxon>Lichtheimia</taxon>
    </lineage>
</organism>
<keyword evidence="1" id="KW-0812">Transmembrane</keyword>
<reference evidence="2" key="1">
    <citation type="journal article" date="2014" name="Genome Announc.">
        <title>De novo whole-genome sequence and genome annotation of Lichtheimia ramosa.</title>
        <authorList>
            <person name="Linde J."/>
            <person name="Schwartze V."/>
            <person name="Binder U."/>
            <person name="Lass-Florl C."/>
            <person name="Voigt K."/>
            <person name="Horn F."/>
        </authorList>
    </citation>
    <scope>NUCLEOTIDE SEQUENCE</scope>
    <source>
        <strain evidence="2">JMRC FSU:6197</strain>
    </source>
</reference>
<evidence type="ECO:0000313" key="2">
    <source>
        <dbReference type="EMBL" id="CDS09303.1"/>
    </source>
</evidence>
<feature type="transmembrane region" description="Helical" evidence="1">
    <location>
        <begin position="26"/>
        <end position="47"/>
    </location>
</feature>
<dbReference type="EMBL" id="LK023331">
    <property type="protein sequence ID" value="CDS09303.1"/>
    <property type="molecule type" value="Genomic_DNA"/>
</dbReference>
<dbReference type="AlphaFoldDB" id="A0A077WQB3"/>
<proteinExistence type="predicted"/>
<name>A0A077WQB3_9FUNG</name>
<keyword evidence="1" id="KW-0472">Membrane</keyword>
<accession>A0A077WQB3</accession>
<sequence>MQQTFRSAEKHDPEPMRRRLIAKNTVYDMALKAYTVFFATFFTLAILETCCTPQAVQDLTDIHNHVPQFLSLQAVPSALSIDTYASYMRMCNVAVSHPISRMALPGYLDNRFSHHWNALESLQADIHTRLLKIVMDCQGSMLVQGICDS</sequence>
<keyword evidence="1" id="KW-1133">Transmembrane helix</keyword>
<protein>
    <submittedName>
        <fullName evidence="2">Uncharacterized protein</fullName>
    </submittedName>
</protein>
<evidence type="ECO:0000256" key="1">
    <source>
        <dbReference type="SAM" id="Phobius"/>
    </source>
</evidence>
<gene>
    <name evidence="2" type="ORF">LRAMOSA10663</name>
</gene>